<dbReference type="GO" id="GO:0012505">
    <property type="term" value="C:endomembrane system"/>
    <property type="evidence" value="ECO:0007669"/>
    <property type="project" value="UniProtKB-SubCell"/>
</dbReference>
<accession>E0Y0H7</accession>
<evidence type="ECO:0000313" key="8">
    <source>
        <dbReference type="EMBL" id="ADI20168.1"/>
    </source>
</evidence>
<evidence type="ECO:0000256" key="5">
    <source>
        <dbReference type="ARBA" id="ARBA00023136"/>
    </source>
</evidence>
<feature type="transmembrane region" description="Helical" evidence="6">
    <location>
        <begin position="101"/>
        <end position="125"/>
    </location>
</feature>
<name>E0Y0H7_9PROT</name>
<evidence type="ECO:0000256" key="4">
    <source>
        <dbReference type="ARBA" id="ARBA00022989"/>
    </source>
</evidence>
<dbReference type="AlphaFoldDB" id="E0Y0H7"/>
<comment type="subcellular location">
    <subcellularLocation>
        <location evidence="1">Endomembrane system</location>
        <topology evidence="1">Multi-pass membrane protein</topology>
    </subcellularLocation>
</comment>
<evidence type="ECO:0000256" key="3">
    <source>
        <dbReference type="ARBA" id="ARBA00022692"/>
    </source>
</evidence>
<protein>
    <submittedName>
        <fullName evidence="8">Permeases of the major facilitator superfamily</fullName>
    </submittedName>
</protein>
<organism evidence="8">
    <name type="scientific">uncultured alpha proteobacterium EB080_L06A09</name>
    <dbReference type="NCBI Taxonomy" id="710794"/>
    <lineage>
        <taxon>Bacteria</taxon>
        <taxon>Pseudomonadati</taxon>
        <taxon>Pseudomonadota</taxon>
        <taxon>Alphaproteobacteria</taxon>
        <taxon>environmental samples</taxon>
    </lineage>
</organism>
<keyword evidence="3 6" id="KW-0812">Transmembrane</keyword>
<dbReference type="PANTHER" id="PTHR23501:SF191">
    <property type="entry name" value="VACUOLAR BASIC AMINO ACID TRANSPORTER 4"/>
    <property type="match status" value="1"/>
</dbReference>
<dbReference type="InterPro" id="IPR020846">
    <property type="entry name" value="MFS_dom"/>
</dbReference>
<feature type="transmembrane region" description="Helical" evidence="6">
    <location>
        <begin position="232"/>
        <end position="252"/>
    </location>
</feature>
<dbReference type="GO" id="GO:0022857">
    <property type="term" value="F:transmembrane transporter activity"/>
    <property type="evidence" value="ECO:0007669"/>
    <property type="project" value="InterPro"/>
</dbReference>
<keyword evidence="4 6" id="KW-1133">Transmembrane helix</keyword>
<dbReference type="Pfam" id="PF07690">
    <property type="entry name" value="MFS_1"/>
    <property type="match status" value="1"/>
</dbReference>
<feature type="transmembrane region" description="Helical" evidence="6">
    <location>
        <begin position="21"/>
        <end position="44"/>
    </location>
</feature>
<proteinExistence type="predicted"/>
<evidence type="ECO:0000256" key="1">
    <source>
        <dbReference type="ARBA" id="ARBA00004127"/>
    </source>
</evidence>
<dbReference type="Gene3D" id="1.20.1720.10">
    <property type="entry name" value="Multidrug resistance protein D"/>
    <property type="match status" value="1"/>
</dbReference>
<keyword evidence="5 6" id="KW-0472">Membrane</keyword>
<feature type="transmembrane region" description="Helical" evidence="6">
    <location>
        <begin position="193"/>
        <end position="211"/>
    </location>
</feature>
<keyword evidence="2" id="KW-0813">Transport</keyword>
<dbReference type="InterPro" id="IPR011701">
    <property type="entry name" value="MFS"/>
</dbReference>
<evidence type="ECO:0000259" key="7">
    <source>
        <dbReference type="PROSITE" id="PS50850"/>
    </source>
</evidence>
<dbReference type="EMBL" id="GU474938">
    <property type="protein sequence ID" value="ADI20168.1"/>
    <property type="molecule type" value="Genomic_DNA"/>
</dbReference>
<dbReference type="InterPro" id="IPR036259">
    <property type="entry name" value="MFS_trans_sf"/>
</dbReference>
<dbReference type="SUPFAM" id="SSF103473">
    <property type="entry name" value="MFS general substrate transporter"/>
    <property type="match status" value="1"/>
</dbReference>
<dbReference type="PANTHER" id="PTHR23501">
    <property type="entry name" value="MAJOR FACILITATOR SUPERFAMILY"/>
    <property type="match status" value="1"/>
</dbReference>
<dbReference type="PROSITE" id="PS50850">
    <property type="entry name" value="MFS"/>
    <property type="match status" value="1"/>
</dbReference>
<sequence>MISGTALSRAIVRDMMDSKDAVKVLSIIAMAMAIVPMIAPLIGGFLDELYGWRTNFWVYLIMGVSLLVLIWLDLGETNTQKSDTFYKQFSTYPKLFKSGKFWGYSICMSSSVACFYGFLSGAPLVATKVLNLPPTELGLLIGTTSLGFFIGSFFSTKFSKYLGLTQMILFGRVLAVFGISLGLILVLKGYISTFTIFGSMVFIGLGNGFSLPSSHVGIMNVRSDLAGSASGLSGAMAVAFGAIVATLMGVMLTEENGAYNFLFILLITKLISLISAYYVHTIEASSHRIRK</sequence>
<feature type="transmembrane region" description="Helical" evidence="6">
    <location>
        <begin position="258"/>
        <end position="279"/>
    </location>
</feature>
<reference evidence="8" key="1">
    <citation type="journal article" date="2011" name="Environ. Microbiol.">
        <title>Time-series analyses of Monterey Bay coastal microbial picoplankton using a 'genome proxy' microarray.</title>
        <authorList>
            <person name="Rich V.I."/>
            <person name="Pham V.D."/>
            <person name="Eppley J."/>
            <person name="Shi Y."/>
            <person name="DeLong E.F."/>
        </authorList>
    </citation>
    <scope>NUCLEOTIDE SEQUENCE</scope>
</reference>
<feature type="domain" description="Major facilitator superfamily (MFS) profile" evidence="7">
    <location>
        <begin position="1"/>
        <end position="287"/>
    </location>
</feature>
<feature type="transmembrane region" description="Helical" evidence="6">
    <location>
        <begin position="167"/>
        <end position="187"/>
    </location>
</feature>
<feature type="transmembrane region" description="Helical" evidence="6">
    <location>
        <begin position="56"/>
        <end position="74"/>
    </location>
</feature>
<evidence type="ECO:0000256" key="6">
    <source>
        <dbReference type="SAM" id="Phobius"/>
    </source>
</evidence>
<dbReference type="GO" id="GO:0005886">
    <property type="term" value="C:plasma membrane"/>
    <property type="evidence" value="ECO:0007669"/>
    <property type="project" value="TreeGrafter"/>
</dbReference>
<feature type="transmembrane region" description="Helical" evidence="6">
    <location>
        <begin position="137"/>
        <end position="155"/>
    </location>
</feature>
<evidence type="ECO:0000256" key="2">
    <source>
        <dbReference type="ARBA" id="ARBA00022448"/>
    </source>
</evidence>